<sequence>MKALTLKEKYLYFVKTSKKNTNPQVVVAFSLGIAFMLLRFT</sequence>
<keyword evidence="1" id="KW-0812">Transmembrane</keyword>
<dbReference type="EMBL" id="LKET01000016">
    <property type="protein sequence ID" value="KPU45977.1"/>
    <property type="molecule type" value="Genomic_DNA"/>
</dbReference>
<dbReference type="STRING" id="36849.OXPF_04570"/>
<comment type="caution">
    <text evidence="2">The sequence shown here is derived from an EMBL/GenBank/DDBJ whole genome shotgun (WGS) entry which is preliminary data.</text>
</comment>
<evidence type="ECO:0000313" key="3">
    <source>
        <dbReference type="Proteomes" id="UP000050326"/>
    </source>
</evidence>
<dbReference type="RefSeq" id="WP_278308334.1">
    <property type="nucleotide sequence ID" value="NZ_LKET01000016.1"/>
</dbReference>
<gene>
    <name evidence="2" type="ORF">OXPF_04570</name>
</gene>
<proteinExistence type="predicted"/>
<reference evidence="2 3" key="1">
    <citation type="submission" date="2015-09" db="EMBL/GenBank/DDBJ databases">
        <title>Genome sequence of Oxobacter pfennigii DSM 3222.</title>
        <authorList>
            <person name="Poehlein A."/>
            <person name="Bengelsdorf F.R."/>
            <person name="Schiel-Bengelsdorf B."/>
            <person name="Duerre P."/>
            <person name="Daniel R."/>
        </authorList>
    </citation>
    <scope>NUCLEOTIDE SEQUENCE [LARGE SCALE GENOMIC DNA]</scope>
    <source>
        <strain evidence="2 3">DSM 3222</strain>
    </source>
</reference>
<evidence type="ECO:0000313" key="2">
    <source>
        <dbReference type="EMBL" id="KPU45977.1"/>
    </source>
</evidence>
<accession>A0A0P8YFZ7</accession>
<name>A0A0P8YFZ7_9CLOT</name>
<protein>
    <submittedName>
        <fullName evidence="2">Uncharacterized protein</fullName>
    </submittedName>
</protein>
<keyword evidence="1" id="KW-0472">Membrane</keyword>
<dbReference type="Proteomes" id="UP000050326">
    <property type="component" value="Unassembled WGS sequence"/>
</dbReference>
<evidence type="ECO:0000256" key="1">
    <source>
        <dbReference type="SAM" id="Phobius"/>
    </source>
</evidence>
<dbReference type="AlphaFoldDB" id="A0A0P8YFZ7"/>
<keyword evidence="3" id="KW-1185">Reference proteome</keyword>
<organism evidence="2 3">
    <name type="scientific">Oxobacter pfennigii</name>
    <dbReference type="NCBI Taxonomy" id="36849"/>
    <lineage>
        <taxon>Bacteria</taxon>
        <taxon>Bacillati</taxon>
        <taxon>Bacillota</taxon>
        <taxon>Clostridia</taxon>
        <taxon>Eubacteriales</taxon>
        <taxon>Clostridiaceae</taxon>
        <taxon>Oxobacter</taxon>
    </lineage>
</organism>
<feature type="transmembrane region" description="Helical" evidence="1">
    <location>
        <begin position="21"/>
        <end position="40"/>
    </location>
</feature>
<keyword evidence="1" id="KW-1133">Transmembrane helix</keyword>